<evidence type="ECO:0000313" key="8">
    <source>
        <dbReference type="EMBL" id="BAN90052.1"/>
    </source>
</evidence>
<feature type="domain" description="Copper resistance protein D" evidence="7">
    <location>
        <begin position="52"/>
        <end position="157"/>
    </location>
</feature>
<dbReference type="GO" id="GO:0006825">
    <property type="term" value="P:copper ion transport"/>
    <property type="evidence" value="ECO:0007669"/>
    <property type="project" value="InterPro"/>
</dbReference>
<protein>
    <submittedName>
        <fullName evidence="8">Predicted integral membrane protein</fullName>
    </submittedName>
</protein>
<evidence type="ECO:0000256" key="6">
    <source>
        <dbReference type="SAM" id="Phobius"/>
    </source>
</evidence>
<evidence type="ECO:0000259" key="7">
    <source>
        <dbReference type="Pfam" id="PF05425"/>
    </source>
</evidence>
<feature type="transmembrane region" description="Helical" evidence="6">
    <location>
        <begin position="6"/>
        <end position="31"/>
    </location>
</feature>
<name>U3T953_9CREN</name>
<dbReference type="GO" id="GO:0005886">
    <property type="term" value="C:plasma membrane"/>
    <property type="evidence" value="ECO:0007669"/>
    <property type="project" value="UniProtKB-SubCell"/>
</dbReference>
<evidence type="ECO:0000256" key="5">
    <source>
        <dbReference type="ARBA" id="ARBA00023136"/>
    </source>
</evidence>
<keyword evidence="2" id="KW-1003">Cell membrane</keyword>
<evidence type="ECO:0000313" key="9">
    <source>
        <dbReference type="Proteomes" id="UP000016887"/>
    </source>
</evidence>
<sequence length="162" mass="17498">MADLANIILGWLHILAVVIWIGGSIVLDVILRPGSIRSMGLTQEQAARLGQAISRRFSPMVWISVGIIAVTGVLRAARIGVLSFEGLTSSTYGLILSVKLVLFLLMMIVGVMIGRTGLRLARLDEPEESLKAQTRIRKLSEINIVLGIAVVLLAVILRYGGL</sequence>
<evidence type="ECO:0000256" key="2">
    <source>
        <dbReference type="ARBA" id="ARBA00022475"/>
    </source>
</evidence>
<dbReference type="GeneID" id="17110858"/>
<dbReference type="EMBL" id="AP012489">
    <property type="protein sequence ID" value="BAN90052.1"/>
    <property type="molecule type" value="Genomic_DNA"/>
</dbReference>
<dbReference type="Proteomes" id="UP000016887">
    <property type="component" value="Chromosome"/>
</dbReference>
<dbReference type="KEGG" id="acj:ACAM_0583"/>
<dbReference type="Pfam" id="PF05425">
    <property type="entry name" value="CopD"/>
    <property type="match status" value="1"/>
</dbReference>
<feature type="transmembrane region" description="Helical" evidence="6">
    <location>
        <begin position="60"/>
        <end position="80"/>
    </location>
</feature>
<dbReference type="InterPro" id="IPR008457">
    <property type="entry name" value="Cu-R_CopD_dom"/>
</dbReference>
<keyword evidence="4 6" id="KW-1133">Transmembrane helix</keyword>
<evidence type="ECO:0000256" key="4">
    <source>
        <dbReference type="ARBA" id="ARBA00022989"/>
    </source>
</evidence>
<gene>
    <name evidence="8" type="ORF">ACAM_0583</name>
</gene>
<dbReference type="InterPro" id="IPR032694">
    <property type="entry name" value="CopC/D"/>
</dbReference>
<reference evidence="8 9" key="1">
    <citation type="journal article" date="2013" name="Appl. Environ. Microbiol.">
        <title>Variation of the Virus-Related Elements within Syntenic Genomes of the Hyperthermophilic Archaeon Aeropyrum.</title>
        <authorList>
            <person name="Daifuku T."/>
            <person name="Yoshida T."/>
            <person name="Kitamura T."/>
            <person name="Kawaichi S."/>
            <person name="Inoue T."/>
            <person name="Nomura K."/>
            <person name="Yoshida Y."/>
            <person name="Kuno S."/>
            <person name="Sako Y."/>
        </authorList>
    </citation>
    <scope>NUCLEOTIDE SEQUENCE [LARGE SCALE GENOMIC DNA]</scope>
    <source>
        <strain evidence="8 9">SY1</strain>
    </source>
</reference>
<evidence type="ECO:0000256" key="3">
    <source>
        <dbReference type="ARBA" id="ARBA00022692"/>
    </source>
</evidence>
<keyword evidence="9" id="KW-1185">Reference proteome</keyword>
<dbReference type="RefSeq" id="WP_022541326.1">
    <property type="nucleotide sequence ID" value="NC_022521.1"/>
</dbReference>
<accession>U3T953</accession>
<proteinExistence type="predicted"/>
<dbReference type="PANTHER" id="PTHR34820:SF4">
    <property type="entry name" value="INNER MEMBRANE PROTEIN YEBZ"/>
    <property type="match status" value="1"/>
</dbReference>
<dbReference type="eggNOG" id="arCOG05392">
    <property type="taxonomic scope" value="Archaea"/>
</dbReference>
<keyword evidence="5 6" id="KW-0472">Membrane</keyword>
<organism evidence="8 9">
    <name type="scientific">Aeropyrum camini SY1 = JCM 12091</name>
    <dbReference type="NCBI Taxonomy" id="1198449"/>
    <lineage>
        <taxon>Archaea</taxon>
        <taxon>Thermoproteota</taxon>
        <taxon>Thermoprotei</taxon>
        <taxon>Desulfurococcales</taxon>
        <taxon>Desulfurococcaceae</taxon>
        <taxon>Aeropyrum</taxon>
    </lineage>
</organism>
<dbReference type="PANTHER" id="PTHR34820">
    <property type="entry name" value="INNER MEMBRANE PROTEIN YEBZ"/>
    <property type="match status" value="1"/>
</dbReference>
<comment type="subcellular location">
    <subcellularLocation>
        <location evidence="1">Cell membrane</location>
        <topology evidence="1">Multi-pass membrane protein</topology>
    </subcellularLocation>
</comment>
<evidence type="ECO:0000256" key="1">
    <source>
        <dbReference type="ARBA" id="ARBA00004651"/>
    </source>
</evidence>
<feature type="transmembrane region" description="Helical" evidence="6">
    <location>
        <begin position="92"/>
        <end position="113"/>
    </location>
</feature>
<keyword evidence="3 6" id="KW-0812">Transmembrane</keyword>
<dbReference type="STRING" id="1198449.ACAM_0583"/>
<dbReference type="AlphaFoldDB" id="U3T953"/>
<feature type="transmembrane region" description="Helical" evidence="6">
    <location>
        <begin position="142"/>
        <end position="161"/>
    </location>
</feature>